<organism evidence="3">
    <name type="scientific">uncultured Caudovirales phage</name>
    <dbReference type="NCBI Taxonomy" id="2100421"/>
    <lineage>
        <taxon>Viruses</taxon>
        <taxon>Duplodnaviria</taxon>
        <taxon>Heunggongvirae</taxon>
        <taxon>Uroviricota</taxon>
        <taxon>Caudoviricetes</taxon>
        <taxon>Peduoviridae</taxon>
        <taxon>Maltschvirus</taxon>
        <taxon>Maltschvirus maltsch</taxon>
    </lineage>
</organism>
<feature type="domain" description="Ig-like" evidence="2">
    <location>
        <begin position="185"/>
        <end position="271"/>
    </location>
</feature>
<dbReference type="InterPro" id="IPR007110">
    <property type="entry name" value="Ig-like_dom"/>
</dbReference>
<protein>
    <recommendedName>
        <fullName evidence="2">Ig-like domain-containing protein</fullName>
    </recommendedName>
</protein>
<gene>
    <name evidence="3" type="ORF">UFOVP431_73</name>
</gene>
<feature type="region of interest" description="Disordered" evidence="1">
    <location>
        <begin position="1"/>
        <end position="21"/>
    </location>
</feature>
<sequence>MAGTRLIGQSASGRDNAAGVTDSGALRVSIEEGGAGGVDLTSTNALLGAVNEVAPATDTASSGQNGRLQRIAQRLSSILLKLPEFGTTGSPSSDVLTVQGVSNGTVLPVAPNVTRGVGNADASTQRVTLANDSPAILSLAAIAGSQPNITTASAAPFDRGSVVRHAPCLQWGVDSSGVGPGLLAPELTLRSASSLFVSQAGGNLLVNTGTTANAELLCRSTTSFKGGIALRWRVLPSQRIANNSLMVLLADRIGESLAFTCTASSVTVTLPGHLYTSANIGQSMMLGAIIGAAGVPGRYAITGVDVNTVTFGVTGWPSSGSGTLDLFGHNYVQQLYSGTANATLDAQRNGWSTGAVTMTTTTYAAVHSASIQLDGRTAVACRSLTGDTFGLSAVRSDLVPNESVNLFVYLWNYNGSTAPASATTWTISSLSVEENSNVPLYLAGMKQSALGSPVAMTGNVTVSAISAGTTLSNDVGVQYRASVTGGATPAKVISSAASPSSVLKAGITRPLGWNLVNTTASWVYGKLYNSTTAAAGTAGVVIPIAIPPNGINSYFSEGGLTGFSTGLTLTTVTGAADSSATAAPDGAIVGAVFFA</sequence>
<name>A0A6J5MMY8_9CAUD</name>
<dbReference type="EMBL" id="LR796483">
    <property type="protein sequence ID" value="CAB4147998.1"/>
    <property type="molecule type" value="Genomic_DNA"/>
</dbReference>
<evidence type="ECO:0000256" key="1">
    <source>
        <dbReference type="SAM" id="MobiDB-lite"/>
    </source>
</evidence>
<accession>A0A6J5MMY8</accession>
<proteinExistence type="predicted"/>
<dbReference type="PROSITE" id="PS50835">
    <property type="entry name" value="IG_LIKE"/>
    <property type="match status" value="1"/>
</dbReference>
<reference evidence="3" key="1">
    <citation type="submission" date="2020-04" db="EMBL/GenBank/DDBJ databases">
        <authorList>
            <person name="Chiriac C."/>
            <person name="Salcher M."/>
            <person name="Ghai R."/>
            <person name="Kavagutti S V."/>
        </authorList>
    </citation>
    <scope>NUCLEOTIDE SEQUENCE</scope>
</reference>
<evidence type="ECO:0000313" key="3">
    <source>
        <dbReference type="EMBL" id="CAB4147998.1"/>
    </source>
</evidence>
<evidence type="ECO:0000259" key="2">
    <source>
        <dbReference type="PROSITE" id="PS50835"/>
    </source>
</evidence>